<accession>A0A841FGV8</accession>
<reference evidence="4 5" key="1">
    <citation type="submission" date="2020-08" db="EMBL/GenBank/DDBJ databases">
        <title>Genomic Encyclopedia of Type Strains, Phase IV (KMG-IV): sequencing the most valuable type-strain genomes for metagenomic binning, comparative biology and taxonomic classification.</title>
        <authorList>
            <person name="Goeker M."/>
        </authorList>
    </citation>
    <scope>NUCLEOTIDE SEQUENCE [LARGE SCALE GENOMIC DNA]</scope>
    <source>
        <strain evidence="4 5">YIM 65646</strain>
    </source>
</reference>
<organism evidence="4 5">
    <name type="scientific">Phytomonospora endophytica</name>
    <dbReference type="NCBI Taxonomy" id="714109"/>
    <lineage>
        <taxon>Bacteria</taxon>
        <taxon>Bacillati</taxon>
        <taxon>Actinomycetota</taxon>
        <taxon>Actinomycetes</taxon>
        <taxon>Micromonosporales</taxon>
        <taxon>Micromonosporaceae</taxon>
        <taxon>Phytomonospora</taxon>
    </lineage>
</organism>
<feature type="chain" id="PRO_5032277761" description="CBM-cenC domain-containing protein" evidence="2">
    <location>
        <begin position="37"/>
        <end position="653"/>
    </location>
</feature>
<dbReference type="InterPro" id="IPR011050">
    <property type="entry name" value="Pectin_lyase_fold/virulence"/>
</dbReference>
<evidence type="ECO:0000256" key="2">
    <source>
        <dbReference type="SAM" id="SignalP"/>
    </source>
</evidence>
<feature type="signal peptide" evidence="2">
    <location>
        <begin position="1"/>
        <end position="36"/>
    </location>
</feature>
<dbReference type="SUPFAM" id="SSF49785">
    <property type="entry name" value="Galactose-binding domain-like"/>
    <property type="match status" value="1"/>
</dbReference>
<feature type="domain" description="CBM-cenC" evidence="3">
    <location>
        <begin position="521"/>
        <end position="636"/>
    </location>
</feature>
<dbReference type="Gene3D" id="2.160.20.10">
    <property type="entry name" value="Single-stranded right-handed beta-helix, Pectin lyase-like"/>
    <property type="match status" value="1"/>
</dbReference>
<dbReference type="AlphaFoldDB" id="A0A841FGV8"/>
<evidence type="ECO:0000313" key="4">
    <source>
        <dbReference type="EMBL" id="MBB6032792.1"/>
    </source>
</evidence>
<protein>
    <recommendedName>
        <fullName evidence="3">CBM-cenC domain-containing protein</fullName>
    </recommendedName>
</protein>
<dbReference type="Proteomes" id="UP000548476">
    <property type="component" value="Unassembled WGS sequence"/>
</dbReference>
<dbReference type="InterPro" id="IPR003305">
    <property type="entry name" value="CenC_carb-bd"/>
</dbReference>
<evidence type="ECO:0000259" key="3">
    <source>
        <dbReference type="Pfam" id="PF02018"/>
    </source>
</evidence>
<evidence type="ECO:0000313" key="5">
    <source>
        <dbReference type="Proteomes" id="UP000548476"/>
    </source>
</evidence>
<proteinExistence type="predicted"/>
<sequence length="653" mass="67305">MKPISIRLARTIRLVPTAAFTAVLLTAALVPAAAHAGPAIQARAYYVDCSGNGGDGSQASPWSSLAQANAVTLAAGDQLLLKRGVACAGGLAPKGSGTAGSPITIAAYGTGTARPVVNGGGTVYAGVHLLNTQHVVVRDLEITNKGATVAERNGLLVEIADIGVGRDYRVDDVFVHDVNGGDSKGSNGIQFRVSGTAAPTRFDGVIVENSEIRTVDREGLTTGSSWGCRAIYGCTGTENWLASTNVVYRNNVIHDIAGDGLVMRVAAGARVEGNEVYDVALRSPGNNAGLWTINSDDTIVQFNEVYRVNRVAGTNDGMAFDSDFGNRGVIFQYNYSHDNEGGFMLFCGACGGSSSSTGTIVRYNLSVNDGSRILYAVGEKAAQIYHNTFYLPAGSTTAIIQDGSGSTYTTWSNNIVYNLGSGGYTGGADHTWRNNTFYGSHPAGEPADPGKSTANPLLVAPGGGPDGYRLQPASPAKGTGTVVPGNGGRDYFGGPVPAVCAPDRGAHQASTFNDGTCQAPNLVANGGFETGTTAGWTPWNSATVTTTAAHSGTYGLRAGPAPASVEQTITVEPGTTYVLSGWGRVSATGTELVIGVKNHGGTEARVPAFTTTTYGSGSVTFTTGASNTTARIYCYTRLGTGEGRCDDVTVRAV</sequence>
<comment type="caution">
    <text evidence="4">The sequence shown here is derived from an EMBL/GenBank/DDBJ whole genome shotgun (WGS) entry which is preliminary data.</text>
</comment>
<dbReference type="InterPro" id="IPR012334">
    <property type="entry name" value="Pectin_lyas_fold"/>
</dbReference>
<name>A0A841FGV8_9ACTN</name>
<keyword evidence="1" id="KW-0378">Hydrolase</keyword>
<keyword evidence="5" id="KW-1185">Reference proteome</keyword>
<keyword evidence="2" id="KW-0732">Signal</keyword>
<dbReference type="RefSeq" id="WP_184785653.1">
    <property type="nucleotide sequence ID" value="NZ_BONT01000034.1"/>
</dbReference>
<dbReference type="InterPro" id="IPR008979">
    <property type="entry name" value="Galactose-bd-like_sf"/>
</dbReference>
<evidence type="ECO:0000256" key="1">
    <source>
        <dbReference type="ARBA" id="ARBA00022801"/>
    </source>
</evidence>
<dbReference type="Pfam" id="PF02018">
    <property type="entry name" value="CBM_4_9"/>
    <property type="match status" value="1"/>
</dbReference>
<gene>
    <name evidence="4" type="ORF">HNR73_000634</name>
</gene>
<dbReference type="GO" id="GO:0016798">
    <property type="term" value="F:hydrolase activity, acting on glycosyl bonds"/>
    <property type="evidence" value="ECO:0007669"/>
    <property type="project" value="InterPro"/>
</dbReference>
<dbReference type="Gene3D" id="2.60.120.260">
    <property type="entry name" value="Galactose-binding domain-like"/>
    <property type="match status" value="1"/>
</dbReference>
<dbReference type="EMBL" id="JACHGT010000001">
    <property type="protein sequence ID" value="MBB6032792.1"/>
    <property type="molecule type" value="Genomic_DNA"/>
</dbReference>
<dbReference type="SUPFAM" id="SSF51126">
    <property type="entry name" value="Pectin lyase-like"/>
    <property type="match status" value="1"/>
</dbReference>